<evidence type="ECO:0000256" key="1">
    <source>
        <dbReference type="SAM" id="Phobius"/>
    </source>
</evidence>
<feature type="transmembrane region" description="Helical" evidence="1">
    <location>
        <begin position="91"/>
        <end position="124"/>
    </location>
</feature>
<reference evidence="3" key="1">
    <citation type="submission" date="2016-10" db="EMBL/GenBank/DDBJ databases">
        <authorList>
            <person name="Varghese N."/>
        </authorList>
    </citation>
    <scope>NUCLEOTIDE SEQUENCE [LARGE SCALE GENOMIC DNA]</scope>
    <source>
        <strain evidence="3">Nsp8</strain>
    </source>
</reference>
<gene>
    <name evidence="2" type="ORF">SAMN05216386_0177</name>
</gene>
<keyword evidence="1" id="KW-1133">Transmembrane helix</keyword>
<protein>
    <submittedName>
        <fullName evidence="2">Uncharacterized protein</fullName>
    </submittedName>
</protein>
<dbReference type="OrthoDB" id="8564990at2"/>
<dbReference type="Proteomes" id="UP000183107">
    <property type="component" value="Unassembled WGS sequence"/>
</dbReference>
<feature type="transmembrane region" description="Helical" evidence="1">
    <location>
        <begin position="21"/>
        <end position="42"/>
    </location>
</feature>
<dbReference type="RefSeq" id="WP_074793666.1">
    <property type="nucleotide sequence ID" value="NZ_FOVJ01000001.1"/>
</dbReference>
<keyword evidence="3" id="KW-1185">Reference proteome</keyword>
<accession>A0A1I4XLB7</accession>
<dbReference type="EMBL" id="FOVJ01000001">
    <property type="protein sequence ID" value="SFN26263.1"/>
    <property type="molecule type" value="Genomic_DNA"/>
</dbReference>
<keyword evidence="1" id="KW-0472">Membrane</keyword>
<dbReference type="AlphaFoldDB" id="A0A1I4XLB7"/>
<organism evidence="2 3">
    <name type="scientific">Nitrosospira briensis</name>
    <dbReference type="NCBI Taxonomy" id="35799"/>
    <lineage>
        <taxon>Bacteria</taxon>
        <taxon>Pseudomonadati</taxon>
        <taxon>Pseudomonadota</taxon>
        <taxon>Betaproteobacteria</taxon>
        <taxon>Nitrosomonadales</taxon>
        <taxon>Nitrosomonadaceae</taxon>
        <taxon>Nitrosospira</taxon>
    </lineage>
</organism>
<name>A0A1I4XLB7_9PROT</name>
<evidence type="ECO:0000313" key="2">
    <source>
        <dbReference type="EMBL" id="SFN26263.1"/>
    </source>
</evidence>
<proteinExistence type="predicted"/>
<sequence>MIFIINVIALYASFSTNSMYGVFWGAILPALYAIVVAPHALIGRTDMPPTKIKKILAGRWENADDLTGYIVKYWMALASPATSWKKQLNSVILYVTSFFLGFVYFLREMFAGAILLFGVGYILYKMSRRVDRPRAVYANSDFRDGSDNEFARKEWELAAMAIVAFSDLYPDDSAIKNSANEVSEDEEVKLLLAKYRHDQGLGWVA</sequence>
<evidence type="ECO:0000313" key="3">
    <source>
        <dbReference type="Proteomes" id="UP000183107"/>
    </source>
</evidence>
<keyword evidence="1" id="KW-0812">Transmembrane</keyword>